<dbReference type="GO" id="GO:0022857">
    <property type="term" value="F:transmembrane transporter activity"/>
    <property type="evidence" value="ECO:0007669"/>
    <property type="project" value="UniProtKB-UniRule"/>
</dbReference>
<keyword evidence="7 9" id="KW-0472">Membrane</keyword>
<dbReference type="PANTHER" id="PTHR35011">
    <property type="entry name" value="2,3-DIKETO-L-GULONATE TRAP TRANSPORTER SMALL PERMEASE PROTEIN YIAM"/>
    <property type="match status" value="1"/>
</dbReference>
<feature type="domain" description="Tripartite ATP-independent periplasmic transporters DctQ component" evidence="10">
    <location>
        <begin position="36"/>
        <end position="89"/>
    </location>
</feature>
<dbReference type="RefSeq" id="WP_064123883.1">
    <property type="nucleotide sequence ID" value="NZ_CP015243.1"/>
</dbReference>
<keyword evidence="2 9" id="KW-0813">Transport</keyword>
<evidence type="ECO:0000256" key="6">
    <source>
        <dbReference type="ARBA" id="ARBA00022989"/>
    </source>
</evidence>
<evidence type="ECO:0000256" key="7">
    <source>
        <dbReference type="ARBA" id="ARBA00023136"/>
    </source>
</evidence>
<dbReference type="InterPro" id="IPR055348">
    <property type="entry name" value="DctQ"/>
</dbReference>
<keyword evidence="5 9" id="KW-0812">Transmembrane</keyword>
<dbReference type="InterPro" id="IPR007387">
    <property type="entry name" value="TRAP_DctQ"/>
</dbReference>
<evidence type="ECO:0000256" key="4">
    <source>
        <dbReference type="ARBA" id="ARBA00022519"/>
    </source>
</evidence>
<name>A0A172YIP2_9GAMM</name>
<dbReference type="KEGG" id="haa:A5892_17480"/>
<keyword evidence="12" id="KW-1185">Reference proteome</keyword>
<accession>A0A172YIP2</accession>
<keyword evidence="6 9" id="KW-1133">Transmembrane helix</keyword>
<reference evidence="11 12" key="1">
    <citation type="submission" date="2016-04" db="EMBL/GenBank/DDBJ databases">
        <title>Complete Genome Sequence of Halotalea alkalilenta IHB B 13600.</title>
        <authorList>
            <person name="Swarnkar M.K."/>
            <person name="Sharma A."/>
            <person name="Kaushal K."/>
            <person name="Soni R."/>
            <person name="Rana S."/>
            <person name="Singh A.K."/>
            <person name="Gulati A."/>
        </authorList>
    </citation>
    <scope>NUCLEOTIDE SEQUENCE [LARGE SCALE GENOMIC DNA]</scope>
    <source>
        <strain evidence="11 12">IHB B 13600</strain>
    </source>
</reference>
<proteinExistence type="inferred from homology"/>
<organism evidence="11 12">
    <name type="scientific">Halotalea alkalilenta</name>
    <dbReference type="NCBI Taxonomy" id="376489"/>
    <lineage>
        <taxon>Bacteria</taxon>
        <taxon>Pseudomonadati</taxon>
        <taxon>Pseudomonadota</taxon>
        <taxon>Gammaproteobacteria</taxon>
        <taxon>Oceanospirillales</taxon>
        <taxon>Halomonadaceae</taxon>
        <taxon>Halotalea</taxon>
    </lineage>
</organism>
<evidence type="ECO:0000256" key="1">
    <source>
        <dbReference type="ARBA" id="ARBA00004429"/>
    </source>
</evidence>
<dbReference type="Proteomes" id="UP000077875">
    <property type="component" value="Chromosome"/>
</dbReference>
<keyword evidence="3" id="KW-1003">Cell membrane</keyword>
<dbReference type="STRING" id="376489.A5892_17480"/>
<evidence type="ECO:0000313" key="12">
    <source>
        <dbReference type="Proteomes" id="UP000077875"/>
    </source>
</evidence>
<gene>
    <name evidence="11" type="ORF">A5892_17480</name>
</gene>
<evidence type="ECO:0000259" key="10">
    <source>
        <dbReference type="Pfam" id="PF04290"/>
    </source>
</evidence>
<dbReference type="GO" id="GO:0005886">
    <property type="term" value="C:plasma membrane"/>
    <property type="evidence" value="ECO:0007669"/>
    <property type="project" value="UniProtKB-SubCell"/>
</dbReference>
<feature type="transmembrane region" description="Helical" evidence="9">
    <location>
        <begin position="59"/>
        <end position="76"/>
    </location>
</feature>
<comment type="subcellular location">
    <subcellularLocation>
        <location evidence="1 9">Cell inner membrane</location>
        <topology evidence="1 9">Multi-pass membrane protein</topology>
    </subcellularLocation>
</comment>
<evidence type="ECO:0000256" key="9">
    <source>
        <dbReference type="RuleBase" id="RU369079"/>
    </source>
</evidence>
<comment type="similarity">
    <text evidence="8 9">Belongs to the TRAP transporter small permease family.</text>
</comment>
<dbReference type="EMBL" id="CP015243">
    <property type="protein sequence ID" value="ANF59032.1"/>
    <property type="molecule type" value="Genomic_DNA"/>
</dbReference>
<comment type="caution">
    <text evidence="9">Lacks conserved residue(s) required for the propagation of feature annotation.</text>
</comment>
<keyword evidence="4 9" id="KW-0997">Cell inner membrane</keyword>
<evidence type="ECO:0000256" key="3">
    <source>
        <dbReference type="ARBA" id="ARBA00022475"/>
    </source>
</evidence>
<evidence type="ECO:0000256" key="8">
    <source>
        <dbReference type="ARBA" id="ARBA00038436"/>
    </source>
</evidence>
<sequence>MMPERSPISTAAPANPIDRLAEFAALLGAWLFAAVAVAICYEVVWRYLLNSPSIWVEELTLLAQLWATYLGAAYVLRHDGLIRITVIREWGASAFAW</sequence>
<comment type="function">
    <text evidence="9">Part of the tripartite ATP-independent periplasmic (TRAP) transport system.</text>
</comment>
<evidence type="ECO:0000313" key="11">
    <source>
        <dbReference type="EMBL" id="ANF59032.1"/>
    </source>
</evidence>
<feature type="transmembrane region" description="Helical" evidence="9">
    <location>
        <begin position="20"/>
        <end position="39"/>
    </location>
</feature>
<evidence type="ECO:0000256" key="5">
    <source>
        <dbReference type="ARBA" id="ARBA00022692"/>
    </source>
</evidence>
<dbReference type="AlphaFoldDB" id="A0A172YIP2"/>
<dbReference type="Pfam" id="PF04290">
    <property type="entry name" value="DctQ"/>
    <property type="match status" value="1"/>
</dbReference>
<protein>
    <recommendedName>
        <fullName evidence="9">TRAP transporter small permease protein</fullName>
    </recommendedName>
</protein>
<comment type="subunit">
    <text evidence="9">The complex comprises the extracytoplasmic solute receptor protein and the two transmembrane proteins.</text>
</comment>
<evidence type="ECO:0000256" key="2">
    <source>
        <dbReference type="ARBA" id="ARBA00022448"/>
    </source>
</evidence>